<dbReference type="PROSITE" id="PS50940">
    <property type="entry name" value="CHIT_BIND_II"/>
    <property type="match status" value="1"/>
</dbReference>
<dbReference type="SUPFAM" id="SSF57625">
    <property type="entry name" value="Invertebrate chitin-binding proteins"/>
    <property type="match status" value="1"/>
</dbReference>
<proteinExistence type="predicted"/>
<reference evidence="2 3" key="1">
    <citation type="submission" date="2017-03" db="EMBL/GenBank/DDBJ databases">
        <title>Genome of the blue death feigning beetle - Asbolus verrucosus.</title>
        <authorList>
            <person name="Rider S.D."/>
        </authorList>
    </citation>
    <scope>NUCLEOTIDE SEQUENCE [LARGE SCALE GENOMIC DNA]</scope>
    <source>
        <strain evidence="2">Butters</strain>
        <tissue evidence="2">Head and leg muscle</tissue>
    </source>
</reference>
<protein>
    <submittedName>
        <fullName evidence="2">Hornerin-like</fullName>
    </submittedName>
</protein>
<dbReference type="Pfam" id="PF01607">
    <property type="entry name" value="CBM_14"/>
    <property type="match status" value="1"/>
</dbReference>
<gene>
    <name evidence="2" type="ORF">BDFB_010580</name>
</gene>
<accession>A0A482VQZ2</accession>
<dbReference type="GO" id="GO:0008061">
    <property type="term" value="F:chitin binding"/>
    <property type="evidence" value="ECO:0007669"/>
    <property type="project" value="InterPro"/>
</dbReference>
<feature type="non-terminal residue" evidence="2">
    <location>
        <position position="1"/>
    </location>
</feature>
<sequence>YSLGEFPTEIRQITEYKSLFRCPSEGFHSDPQNCRIFYRCIGNSGNLTPIQFECAQGTVFDPAISSCNYPYASNRVECGGNGVDGDYGIKLVTNVHKRASWLIAETVKNSTDVLVMVKMVSLNTNSLVGLEPFGIR</sequence>
<organism evidence="2 3">
    <name type="scientific">Asbolus verrucosus</name>
    <name type="common">Desert ironclad beetle</name>
    <dbReference type="NCBI Taxonomy" id="1661398"/>
    <lineage>
        <taxon>Eukaryota</taxon>
        <taxon>Metazoa</taxon>
        <taxon>Ecdysozoa</taxon>
        <taxon>Arthropoda</taxon>
        <taxon>Hexapoda</taxon>
        <taxon>Insecta</taxon>
        <taxon>Pterygota</taxon>
        <taxon>Neoptera</taxon>
        <taxon>Endopterygota</taxon>
        <taxon>Coleoptera</taxon>
        <taxon>Polyphaga</taxon>
        <taxon>Cucujiformia</taxon>
        <taxon>Tenebrionidae</taxon>
        <taxon>Pimeliinae</taxon>
        <taxon>Asbolus</taxon>
    </lineage>
</organism>
<feature type="non-terminal residue" evidence="2">
    <location>
        <position position="136"/>
    </location>
</feature>
<dbReference type="AlphaFoldDB" id="A0A482VQZ2"/>
<dbReference type="InterPro" id="IPR036508">
    <property type="entry name" value="Chitin-bd_dom_sf"/>
</dbReference>
<dbReference type="Gene3D" id="2.170.140.10">
    <property type="entry name" value="Chitin binding domain"/>
    <property type="match status" value="1"/>
</dbReference>
<dbReference type="GO" id="GO:0005576">
    <property type="term" value="C:extracellular region"/>
    <property type="evidence" value="ECO:0007669"/>
    <property type="project" value="InterPro"/>
</dbReference>
<name>A0A482VQZ2_ASBVE</name>
<feature type="domain" description="Chitin-binding type-2" evidence="1">
    <location>
        <begin position="19"/>
        <end position="80"/>
    </location>
</feature>
<keyword evidence="3" id="KW-1185">Reference proteome</keyword>
<dbReference type="SMART" id="SM00494">
    <property type="entry name" value="ChtBD2"/>
    <property type="match status" value="1"/>
</dbReference>
<evidence type="ECO:0000313" key="3">
    <source>
        <dbReference type="Proteomes" id="UP000292052"/>
    </source>
</evidence>
<evidence type="ECO:0000259" key="1">
    <source>
        <dbReference type="PROSITE" id="PS50940"/>
    </source>
</evidence>
<dbReference type="STRING" id="1661398.A0A482VQZ2"/>
<dbReference type="OrthoDB" id="6020543at2759"/>
<dbReference type="EMBL" id="QDEB01073295">
    <property type="protein sequence ID" value="RZC35193.1"/>
    <property type="molecule type" value="Genomic_DNA"/>
</dbReference>
<comment type="caution">
    <text evidence="2">The sequence shown here is derived from an EMBL/GenBank/DDBJ whole genome shotgun (WGS) entry which is preliminary data.</text>
</comment>
<evidence type="ECO:0000313" key="2">
    <source>
        <dbReference type="EMBL" id="RZC35193.1"/>
    </source>
</evidence>
<dbReference type="FunFam" id="2.170.140.10:FF:000006">
    <property type="entry name" value="Mucin related 89F, isoform B"/>
    <property type="match status" value="1"/>
</dbReference>
<dbReference type="InterPro" id="IPR002557">
    <property type="entry name" value="Chitin-bd_dom"/>
</dbReference>
<dbReference type="Proteomes" id="UP000292052">
    <property type="component" value="Unassembled WGS sequence"/>
</dbReference>